<protein>
    <submittedName>
        <fullName evidence="2">EamA/RhaT family transporter</fullName>
    </submittedName>
</protein>
<sequence>MSDKNRGLLLAFIGIMILSFDSLFVKLSDSSAWNVLFWRGAFQCIVLVIVQLLYNRKQFTAEISRPSLSLLGLGFIFAASTVCFIESLHYTQVASTLVIINTAPFFTAILGFLILKEKLKWPTLLAIGVATSGIWIIFAFAPAGGQWVGNLLALITALATAIYLVAMRKTKGEQAVNILIVAGFMIAVFAYIKGAQPFSLSHIQMIYLLILGGVIVPGSYLCISKSTAYIPAAQTSLILLMEILLGPLYVFLVIGEQPSLNDILGGAIILVTLGIYTMWDIKQSA</sequence>
<gene>
    <name evidence="2" type="ORF">C9J27_11060</name>
</gene>
<dbReference type="PANTHER" id="PTHR22911">
    <property type="entry name" value="ACYL-MALONYL CONDENSING ENZYME-RELATED"/>
    <property type="match status" value="1"/>
</dbReference>
<dbReference type="GO" id="GO:0016020">
    <property type="term" value="C:membrane"/>
    <property type="evidence" value="ECO:0007669"/>
    <property type="project" value="InterPro"/>
</dbReference>
<evidence type="ECO:0000259" key="1">
    <source>
        <dbReference type="Pfam" id="PF00892"/>
    </source>
</evidence>
<feature type="domain" description="EamA" evidence="1">
    <location>
        <begin position="148"/>
        <end position="273"/>
    </location>
</feature>
<reference evidence="2 3" key="1">
    <citation type="submission" date="2018-01" db="EMBL/GenBank/DDBJ databases">
        <title>Whole genome sequencing of Histamine producing bacteria.</title>
        <authorList>
            <person name="Butler K."/>
        </authorList>
    </citation>
    <scope>NUCLEOTIDE SEQUENCE [LARGE SCALE GENOMIC DNA]</scope>
    <source>
        <strain evidence="2 3">FS-7.2</strain>
    </source>
</reference>
<dbReference type="AlphaFoldDB" id="A0A0B7J6Y9"/>
<dbReference type="PANTHER" id="PTHR22911:SF137">
    <property type="entry name" value="SOLUTE CARRIER FAMILY 35 MEMBER G2-RELATED"/>
    <property type="match status" value="1"/>
</dbReference>
<accession>A0A0B7J6Y9</accession>
<organism evidence="2 3">
    <name type="scientific">Photobacterium kishitanii</name>
    <dbReference type="NCBI Taxonomy" id="318456"/>
    <lineage>
        <taxon>Bacteria</taxon>
        <taxon>Pseudomonadati</taxon>
        <taxon>Pseudomonadota</taxon>
        <taxon>Gammaproteobacteria</taxon>
        <taxon>Vibrionales</taxon>
        <taxon>Vibrionaceae</taxon>
        <taxon>Photobacterium</taxon>
    </lineage>
</organism>
<dbReference type="SUPFAM" id="SSF103481">
    <property type="entry name" value="Multidrug resistance efflux transporter EmrE"/>
    <property type="match status" value="2"/>
</dbReference>
<dbReference type="Pfam" id="PF00892">
    <property type="entry name" value="EamA"/>
    <property type="match status" value="2"/>
</dbReference>
<proteinExistence type="predicted"/>
<dbReference type="RefSeq" id="WP_036794187.1">
    <property type="nucleotide sequence ID" value="NZ_JAUZMX010000001.1"/>
</dbReference>
<dbReference type="InterPro" id="IPR000620">
    <property type="entry name" value="EamA_dom"/>
</dbReference>
<name>A0A0B7J6Y9_9GAMM</name>
<dbReference type="InterPro" id="IPR037185">
    <property type="entry name" value="EmrE-like"/>
</dbReference>
<dbReference type="eggNOG" id="COG0697">
    <property type="taxonomic scope" value="Bacteria"/>
</dbReference>
<evidence type="ECO:0000313" key="3">
    <source>
        <dbReference type="Proteomes" id="UP000241426"/>
    </source>
</evidence>
<dbReference type="GeneID" id="29944883"/>
<comment type="caution">
    <text evidence="2">The sequence shown here is derived from an EMBL/GenBank/DDBJ whole genome shotgun (WGS) entry which is preliminary data.</text>
</comment>
<dbReference type="EMBL" id="PYNF01000007">
    <property type="protein sequence ID" value="PSU99029.1"/>
    <property type="molecule type" value="Genomic_DNA"/>
</dbReference>
<feature type="domain" description="EamA" evidence="1">
    <location>
        <begin position="6"/>
        <end position="138"/>
    </location>
</feature>
<dbReference type="Proteomes" id="UP000241426">
    <property type="component" value="Unassembled WGS sequence"/>
</dbReference>
<accession>A0A2T3KIM9</accession>
<evidence type="ECO:0000313" key="2">
    <source>
        <dbReference type="EMBL" id="PSU99029.1"/>
    </source>
</evidence>